<keyword evidence="8 9" id="KW-0413">Isomerase</keyword>
<evidence type="ECO:0000256" key="2">
    <source>
        <dbReference type="ARBA" id="ARBA00001911"/>
    </source>
</evidence>
<protein>
    <recommendedName>
        <fullName evidence="6 9">UDP-glucose 4-epimerase</fullName>
        <ecNumber evidence="5 9">5.1.3.2</ecNumber>
    </recommendedName>
</protein>
<dbReference type="CDD" id="cd05247">
    <property type="entry name" value="UDP_G4E_1_SDR_e"/>
    <property type="match status" value="1"/>
</dbReference>
<comment type="pathway">
    <text evidence="3 9">Carbohydrate metabolism; galactose metabolism.</text>
</comment>
<dbReference type="Gene3D" id="3.90.25.10">
    <property type="entry name" value="UDP-galactose 4-epimerase, domain 1"/>
    <property type="match status" value="1"/>
</dbReference>
<evidence type="ECO:0000313" key="12">
    <source>
        <dbReference type="Proteomes" id="UP000825886"/>
    </source>
</evidence>
<gene>
    <name evidence="11" type="primary">galE</name>
    <name evidence="11" type="ORF">K6K13_06785</name>
</gene>
<keyword evidence="7 9" id="KW-0520">NAD</keyword>
<dbReference type="NCBIfam" id="TIGR01179">
    <property type="entry name" value="galE"/>
    <property type="match status" value="1"/>
</dbReference>
<dbReference type="Pfam" id="PF16363">
    <property type="entry name" value="GDP_Man_Dehyd"/>
    <property type="match status" value="1"/>
</dbReference>
<organism evidence="11 12">
    <name type="scientific">Symbiopectobacterium purcellii</name>
    <dbReference type="NCBI Taxonomy" id="2871826"/>
    <lineage>
        <taxon>Bacteria</taxon>
        <taxon>Pseudomonadati</taxon>
        <taxon>Pseudomonadota</taxon>
        <taxon>Gammaproteobacteria</taxon>
        <taxon>Enterobacterales</taxon>
        <taxon>Enterobacteriaceae</taxon>
    </lineage>
</organism>
<name>A0ABX9APG3_9ENTR</name>
<comment type="similarity">
    <text evidence="4 9">Belongs to the NAD(P)-dependent epimerase/dehydratase family.</text>
</comment>
<dbReference type="InterPro" id="IPR005886">
    <property type="entry name" value="UDP_G4E"/>
</dbReference>
<keyword evidence="9" id="KW-0119">Carbohydrate metabolism</keyword>
<dbReference type="PANTHER" id="PTHR43725:SF47">
    <property type="entry name" value="UDP-GLUCOSE 4-EPIMERASE"/>
    <property type="match status" value="1"/>
</dbReference>
<evidence type="ECO:0000256" key="5">
    <source>
        <dbReference type="ARBA" id="ARBA00013189"/>
    </source>
</evidence>
<dbReference type="GO" id="GO:0003978">
    <property type="term" value="F:UDP-glucose 4-epimerase activity"/>
    <property type="evidence" value="ECO:0007669"/>
    <property type="project" value="UniProtKB-EC"/>
</dbReference>
<evidence type="ECO:0000259" key="10">
    <source>
        <dbReference type="Pfam" id="PF16363"/>
    </source>
</evidence>
<sequence length="339" mass="37668">MTVLITGGAGFIGSHTALALLERGYDIVVLDNFTNSSHKSLTRVKTITGINFDVHEGDVRDKNKLRDIFSRYAISDVIHFAGLKSVSESIKNPLEYYDVNVVGVLCLLEEMKLAHVKSIIFSSSATVYGLPSNIPLNECESTGNTLNPYGTSKYISERILKDLSLSHPDFNVTILRYFNPVGAHPSGLIGEDPHGVPTNLLPYITQVAIGNLEQLSVYGNDYPTKDGTGVRDYIHVMDLASGHIAAIENKQRNLYNVYNLGTGKGFSVLDIINSFKKVTGIKINYKFEPRRPGDAPECWADPSLAKSELDWVATRDLEEMIRDSWNWQTLNPNGYECNY</sequence>
<evidence type="ECO:0000256" key="8">
    <source>
        <dbReference type="ARBA" id="ARBA00023235"/>
    </source>
</evidence>
<comment type="cofactor">
    <cofactor evidence="2 9">
        <name>NAD(+)</name>
        <dbReference type="ChEBI" id="CHEBI:57540"/>
    </cofactor>
</comment>
<evidence type="ECO:0000313" key="11">
    <source>
        <dbReference type="EMBL" id="QZN97075.1"/>
    </source>
</evidence>
<dbReference type="InterPro" id="IPR036291">
    <property type="entry name" value="NAD(P)-bd_dom_sf"/>
</dbReference>
<comment type="subunit">
    <text evidence="9">Homodimer.</text>
</comment>
<evidence type="ECO:0000256" key="6">
    <source>
        <dbReference type="ARBA" id="ARBA00018569"/>
    </source>
</evidence>
<dbReference type="EC" id="5.1.3.2" evidence="5 9"/>
<dbReference type="EMBL" id="CP081864">
    <property type="protein sequence ID" value="QZN97075.1"/>
    <property type="molecule type" value="Genomic_DNA"/>
</dbReference>
<dbReference type="RefSeq" id="WP_222160084.1">
    <property type="nucleotide sequence ID" value="NZ_CP081864.1"/>
</dbReference>
<keyword evidence="12" id="KW-1185">Reference proteome</keyword>
<dbReference type="InterPro" id="IPR016040">
    <property type="entry name" value="NAD(P)-bd_dom"/>
</dbReference>
<evidence type="ECO:0000256" key="1">
    <source>
        <dbReference type="ARBA" id="ARBA00000083"/>
    </source>
</evidence>
<dbReference type="NCBIfam" id="NF007956">
    <property type="entry name" value="PRK10675.1"/>
    <property type="match status" value="1"/>
</dbReference>
<evidence type="ECO:0000256" key="3">
    <source>
        <dbReference type="ARBA" id="ARBA00004947"/>
    </source>
</evidence>
<evidence type="ECO:0000256" key="9">
    <source>
        <dbReference type="RuleBase" id="RU366046"/>
    </source>
</evidence>
<reference evidence="11 12" key="1">
    <citation type="submission" date="2021-08" db="EMBL/GenBank/DDBJ databases">
        <title>Culture and genomic analysis of Symbiopectobacterium purcellii sp. nov. gen. nov., isolated from the leafhopper Empoasca decipiens.</title>
        <authorList>
            <person name="Nadal-Jimenez P."/>
            <person name="Siozios S."/>
            <person name="Halliday N."/>
            <person name="Camara M."/>
            <person name="Hurst G.D.D."/>
        </authorList>
    </citation>
    <scope>NUCLEOTIDE SEQUENCE [LARGE SCALE GENOMIC DNA]</scope>
    <source>
        <strain evidence="11 12">SyEd1</strain>
    </source>
</reference>
<evidence type="ECO:0000256" key="7">
    <source>
        <dbReference type="ARBA" id="ARBA00023027"/>
    </source>
</evidence>
<dbReference type="SUPFAM" id="SSF51735">
    <property type="entry name" value="NAD(P)-binding Rossmann-fold domains"/>
    <property type="match status" value="1"/>
</dbReference>
<accession>A0ABX9APG3</accession>
<feature type="domain" description="NAD(P)-binding" evidence="10">
    <location>
        <begin position="4"/>
        <end position="323"/>
    </location>
</feature>
<proteinExistence type="inferred from homology"/>
<dbReference type="Gene3D" id="3.40.50.720">
    <property type="entry name" value="NAD(P)-binding Rossmann-like Domain"/>
    <property type="match status" value="1"/>
</dbReference>
<dbReference type="Proteomes" id="UP000825886">
    <property type="component" value="Chromosome"/>
</dbReference>
<dbReference type="PANTHER" id="PTHR43725">
    <property type="entry name" value="UDP-GLUCOSE 4-EPIMERASE"/>
    <property type="match status" value="1"/>
</dbReference>
<comment type="catalytic activity">
    <reaction evidence="1 9">
        <text>UDP-alpha-D-glucose = UDP-alpha-D-galactose</text>
        <dbReference type="Rhea" id="RHEA:22168"/>
        <dbReference type="ChEBI" id="CHEBI:58885"/>
        <dbReference type="ChEBI" id="CHEBI:66914"/>
        <dbReference type="EC" id="5.1.3.2"/>
    </reaction>
</comment>
<evidence type="ECO:0000256" key="4">
    <source>
        <dbReference type="ARBA" id="ARBA00007637"/>
    </source>
</evidence>